<sequence>MDIFSLKRDRDAWATIRGYVYQVDLTLEHWIHLNENEVLELERGEDIDVVEVMSGVSGRTMNQVKHREKKLTLRSSEAQEAMINYFEHRQENPSLQIAFRFITNSEVTVERPPLFANKTPGIAVWEHLRVNGISDEQSLEQLHKIRSFLASSTKPKSADQESWNKWYKFLLESTNEELIAYVRKFSWSPLHTSFSHMESIIEELLVRKGIARSSREAVAIYERLFLYVFKILSNPGIKRLTKTDLNEQSHRVIHAEEEELLASLRLVWKELEERVDVIERAIEDQQSQVEILNAHMAKLKEEVGFHASISLDVQRPLLDIPEFHRSIMRHDLVNSILEQMQRISWLALQGDLGCGKTQLAALVARRQEFFLGWVRLSHLSPTQASLRIDDALAVISGIAPTNQWQRWYLDVCASLTKDSLLVLDDLPRTNGKTILDEKLLMLSNACRITGIKILSTSAFSLSPAFNALISEGAIKHIEVPKLENHDIAELLTIYQAPNWLIENDKMLTLITSLTKGHPVLATAAVHYLLARDWKVDEKSFSALFTGNYIGNLNEYVQQELLDRLEDADTREFLYRLTLIQAPFELEEIRMICEIPPSIPRPMERLAEVSGLWIQRDTDISYQVSPLLAQLGPLNLDTPTKKQVRFKIGQNIIKKYEIHPLDAIRAIGHFVAAEAYREAGLTLLVSLEQLEKHEAWNDVWGFTRIWVEAPLPEAMDLNMKLAIRMKQITVLNKMNQPVDDLLHKLDIILATADMQDTFAASISIVAANFLALRSPEKANKYLSQALNVVELEIEQSKQKGPSLFDTFHPAELIWLTGAGVRTGTQLANWLHTLESFTENQLQHAKQSNLYADTAIHLCDRIWLQEVDKPENERDWSGVIAQLEQVARCASKLNLDLLWACSIRGTIIIMAEYQKNLQSAEQFANNALNCASVDPIVQYLIREAMGRQFVYQGLPTEAISWLSIALETEISKYPTQQVYSYIELSKAFGELNPIQATYFTGKSVDISTKNRVPETLVVKALGEHVIALWLADAIDDAFTYYETAVEILLKSDKDQKEWKSLFVSFGHASGYIMSLVTSGKPPESTRDGDIYVAPERGFFVVDRPLVASVYKPENDFFLAAHLAKLSELLNLTDKASYWILQAFDIARNRGAGRNIGLLGAQALPTLLLEGQFALALDVALEMQTIFAMYSRGLDYQADPIVALGSKPNENWDSIEQSAAEDSIVLASLRTLQLLVQDPERASDSTMEIIALCKQMALTASSTSFWKSMEVATEAILKNDLSFSELAQRGNSTIDNWRSVKFLYYVGASLKASPGDSLRIYRAMLPFLEGKYQHWEELYKRIIVPFVTEYWIGILAQYRYDFLAPEYVYTSLKEFSDNSNKMTLSKLLDSVKFGLDMEISP</sequence>
<accession>A0ABV6DIG7</accession>
<comment type="caution">
    <text evidence="2">The sequence shown here is derived from an EMBL/GenBank/DDBJ whole genome shotgun (WGS) entry which is preliminary data.</text>
</comment>
<reference evidence="2 3" key="1">
    <citation type="submission" date="2024-09" db="EMBL/GenBank/DDBJ databases">
        <authorList>
            <person name="Sun Q."/>
            <person name="Mori K."/>
        </authorList>
    </citation>
    <scope>NUCLEOTIDE SEQUENCE [LARGE SCALE GENOMIC DNA]</scope>
    <source>
        <strain evidence="2 3">CCM 7759</strain>
    </source>
</reference>
<dbReference type="InterPro" id="IPR027417">
    <property type="entry name" value="P-loop_NTPase"/>
</dbReference>
<evidence type="ECO:0000256" key="1">
    <source>
        <dbReference type="SAM" id="Coils"/>
    </source>
</evidence>
<keyword evidence="3" id="KW-1185">Reference proteome</keyword>
<name>A0ABV6DIG7_9BACL</name>
<protein>
    <recommendedName>
        <fullName evidence="4">AAA+ ATPase domain-containing protein</fullName>
    </recommendedName>
</protein>
<keyword evidence="1" id="KW-0175">Coiled coil</keyword>
<dbReference type="SUPFAM" id="SSF52540">
    <property type="entry name" value="P-loop containing nucleoside triphosphate hydrolases"/>
    <property type="match status" value="1"/>
</dbReference>
<organism evidence="2 3">
    <name type="scientific">Paenibacillus chartarius</name>
    <dbReference type="NCBI Taxonomy" id="747481"/>
    <lineage>
        <taxon>Bacteria</taxon>
        <taxon>Bacillati</taxon>
        <taxon>Bacillota</taxon>
        <taxon>Bacilli</taxon>
        <taxon>Bacillales</taxon>
        <taxon>Paenibacillaceae</taxon>
        <taxon>Paenibacillus</taxon>
    </lineage>
</organism>
<evidence type="ECO:0000313" key="3">
    <source>
        <dbReference type="Proteomes" id="UP001589776"/>
    </source>
</evidence>
<dbReference type="EMBL" id="JBHLWN010000031">
    <property type="protein sequence ID" value="MFC0212440.1"/>
    <property type="molecule type" value="Genomic_DNA"/>
</dbReference>
<dbReference type="Gene3D" id="3.40.50.300">
    <property type="entry name" value="P-loop containing nucleotide triphosphate hydrolases"/>
    <property type="match status" value="1"/>
</dbReference>
<proteinExistence type="predicted"/>
<dbReference type="RefSeq" id="WP_377469605.1">
    <property type="nucleotide sequence ID" value="NZ_JBHLWN010000031.1"/>
</dbReference>
<feature type="coiled-coil region" evidence="1">
    <location>
        <begin position="268"/>
        <end position="302"/>
    </location>
</feature>
<evidence type="ECO:0000313" key="2">
    <source>
        <dbReference type="EMBL" id="MFC0212440.1"/>
    </source>
</evidence>
<evidence type="ECO:0008006" key="4">
    <source>
        <dbReference type="Google" id="ProtNLM"/>
    </source>
</evidence>
<gene>
    <name evidence="2" type="ORF">ACFFK0_08190</name>
</gene>
<dbReference type="Proteomes" id="UP001589776">
    <property type="component" value="Unassembled WGS sequence"/>
</dbReference>